<keyword evidence="6" id="KW-1185">Reference proteome</keyword>
<feature type="domain" description="Pilus formation protein N-terminal" evidence="4">
    <location>
        <begin position="39"/>
        <end position="109"/>
    </location>
</feature>
<dbReference type="PANTHER" id="PTHR30332:SF17">
    <property type="entry name" value="TYPE IV PILIATION SYSTEM PROTEIN DR_0774-RELATED"/>
    <property type="match status" value="1"/>
</dbReference>
<accession>A0A2M8WPC2</accession>
<dbReference type="InterPro" id="IPR001775">
    <property type="entry name" value="GspD/PilQ"/>
</dbReference>
<feature type="domain" description="Type II/III secretion system secretin-like" evidence="3">
    <location>
        <begin position="250"/>
        <end position="410"/>
    </location>
</feature>
<dbReference type="Pfam" id="PF13629">
    <property type="entry name" value="T2SS-T3SS_pil_N"/>
    <property type="match status" value="1"/>
</dbReference>
<keyword evidence="2" id="KW-0732">Signal</keyword>
<sequence length="468" mass="49276">MKYDKFLKAAIAGLTLSLTAAAPTIAPAETLRVLRGAASSALSVPMSRAVVVESDVPFTELSIANPGIADISSLSDRTIYVLGKEPGRTTLTLLGENGRLITNVEIHVSPDMAEFKERLTQILPGENIEVRTANDGIVLSGTVSSIARLDRALDLAARYAPDRVSNLMTVGGTQQVMLKVRFAEMQRSVSKALSTSLSFNGTGFNGDVDVTGGTQSGLFGGTPFADADSTGATLFGFGAGGLEVGILLEALETRGVVRSLAEPNLTALSGQEATFLAGGEYPVPVSNEDDVITVEYRPFGVELSFIPRVVDQDIINLELSAAVSAIDPSNGFTSGGFSIDAFTRRETSTTVEMRDGESFAIAGLLSDDFTDLNGQVPWIGDIPVLGALFRSAEYSRNQTELVIIVTPHLVSPTRGEALALPTDRVRPPTEQGLFLFGQVASEGGPTSGAAGEVARQDFSGSYGYVLDE</sequence>
<evidence type="ECO:0000313" key="5">
    <source>
        <dbReference type="EMBL" id="PJI92771.1"/>
    </source>
</evidence>
<dbReference type="PRINTS" id="PR00811">
    <property type="entry name" value="BCTERIALGSPD"/>
</dbReference>
<gene>
    <name evidence="5" type="ORF">BC777_1632</name>
</gene>
<dbReference type="RefSeq" id="WP_100367554.1">
    <property type="nucleotide sequence ID" value="NZ_PGTY01000001.1"/>
</dbReference>
<evidence type="ECO:0000259" key="4">
    <source>
        <dbReference type="Pfam" id="PF13629"/>
    </source>
</evidence>
<comment type="similarity">
    <text evidence="1">Belongs to the bacterial secretin family.</text>
</comment>
<feature type="chain" id="PRO_5014779907" evidence="2">
    <location>
        <begin position="23"/>
        <end position="468"/>
    </location>
</feature>
<dbReference type="GO" id="GO:0015627">
    <property type="term" value="C:type II protein secretion system complex"/>
    <property type="evidence" value="ECO:0007669"/>
    <property type="project" value="TreeGrafter"/>
</dbReference>
<evidence type="ECO:0000313" key="6">
    <source>
        <dbReference type="Proteomes" id="UP000228531"/>
    </source>
</evidence>
<dbReference type="AlphaFoldDB" id="A0A2M8WPC2"/>
<evidence type="ECO:0000256" key="2">
    <source>
        <dbReference type="SAM" id="SignalP"/>
    </source>
</evidence>
<dbReference type="Proteomes" id="UP000228531">
    <property type="component" value="Unassembled WGS sequence"/>
</dbReference>
<name>A0A2M8WPC2_9RHOB</name>
<dbReference type="OrthoDB" id="9775455at2"/>
<comment type="caution">
    <text evidence="5">The sequence shown here is derived from an EMBL/GenBank/DDBJ whole genome shotgun (WGS) entry which is preliminary data.</text>
</comment>
<dbReference type="EMBL" id="PGTY01000001">
    <property type="protein sequence ID" value="PJI92771.1"/>
    <property type="molecule type" value="Genomic_DNA"/>
</dbReference>
<feature type="signal peptide" evidence="2">
    <location>
        <begin position="1"/>
        <end position="22"/>
    </location>
</feature>
<dbReference type="Pfam" id="PF00263">
    <property type="entry name" value="Secretin"/>
    <property type="match status" value="1"/>
</dbReference>
<dbReference type="GO" id="GO:0009306">
    <property type="term" value="P:protein secretion"/>
    <property type="evidence" value="ECO:0007669"/>
    <property type="project" value="InterPro"/>
</dbReference>
<dbReference type="InterPro" id="IPR032789">
    <property type="entry name" value="T2SS-T3SS_pil_N"/>
</dbReference>
<dbReference type="PANTHER" id="PTHR30332">
    <property type="entry name" value="PROBABLE GENERAL SECRETION PATHWAY PROTEIN D"/>
    <property type="match status" value="1"/>
</dbReference>
<dbReference type="InterPro" id="IPR050810">
    <property type="entry name" value="Bact_Secretion_Sys_Channel"/>
</dbReference>
<reference evidence="5 6" key="1">
    <citation type="submission" date="2017-11" db="EMBL/GenBank/DDBJ databases">
        <title>Genomic Encyclopedia of Archaeal and Bacterial Type Strains, Phase II (KMG-II): From Individual Species to Whole Genera.</title>
        <authorList>
            <person name="Goeker M."/>
        </authorList>
    </citation>
    <scope>NUCLEOTIDE SEQUENCE [LARGE SCALE GENOMIC DNA]</scope>
    <source>
        <strain evidence="5 6">DSM 29128</strain>
    </source>
</reference>
<organism evidence="5 6">
    <name type="scientific">Yoonia maricola</name>
    <dbReference type="NCBI Taxonomy" id="420999"/>
    <lineage>
        <taxon>Bacteria</taxon>
        <taxon>Pseudomonadati</taxon>
        <taxon>Pseudomonadota</taxon>
        <taxon>Alphaproteobacteria</taxon>
        <taxon>Rhodobacterales</taxon>
        <taxon>Paracoccaceae</taxon>
        <taxon>Yoonia</taxon>
    </lineage>
</organism>
<dbReference type="InterPro" id="IPR004846">
    <property type="entry name" value="T2SS/T3SS_dom"/>
</dbReference>
<evidence type="ECO:0000259" key="3">
    <source>
        <dbReference type="Pfam" id="PF00263"/>
    </source>
</evidence>
<proteinExistence type="inferred from homology"/>
<protein>
    <submittedName>
        <fullName evidence="5">Pilus assembly protein CpaC</fullName>
    </submittedName>
</protein>
<evidence type="ECO:0000256" key="1">
    <source>
        <dbReference type="RuleBase" id="RU004003"/>
    </source>
</evidence>